<reference evidence="4" key="1">
    <citation type="journal article" date="2020" name="New Phytol.">
        <title>Comparative genomics reveals dynamic genome evolution in host specialist ectomycorrhizal fungi.</title>
        <authorList>
            <person name="Lofgren L.A."/>
            <person name="Nguyen N.H."/>
            <person name="Vilgalys R."/>
            <person name="Ruytinx J."/>
            <person name="Liao H.L."/>
            <person name="Branco S."/>
            <person name="Kuo A."/>
            <person name="LaButti K."/>
            <person name="Lipzen A."/>
            <person name="Andreopoulos W."/>
            <person name="Pangilinan J."/>
            <person name="Riley R."/>
            <person name="Hundley H."/>
            <person name="Na H."/>
            <person name="Barry K."/>
            <person name="Grigoriev I.V."/>
            <person name="Stajich J.E."/>
            <person name="Kennedy P.G."/>
        </authorList>
    </citation>
    <scope>NUCLEOTIDE SEQUENCE</scope>
    <source>
        <strain evidence="4">FC423</strain>
    </source>
</reference>
<keyword evidence="1" id="KW-0472">Membrane</keyword>
<accession>A0A9P7F132</accession>
<evidence type="ECO:0000259" key="2">
    <source>
        <dbReference type="Pfam" id="PF12770"/>
    </source>
</evidence>
<dbReference type="Proteomes" id="UP000823399">
    <property type="component" value="Unassembled WGS sequence"/>
</dbReference>
<sequence>MPDHQYTCVTLVTIWTYDYISSLHEEWTFLLRSRWTKVKALYIIARYVPFSLVAADLYMIFAPDKDADAKCWMLMNIYSCLGVVSLTFSECIFILRTYALWNQNRIVLVAMLSALFAITVSFIGFWFATSDATTSTISGTVGCSWNMRIIYFSMPFLPSFVFALGLFFLALIRVIQSWRTARGPLGAILVKHNMFYYACTMNVLTPVLFSYVSANFLERFQVFILAILATRMHLHLWHDYWHAHNPDALVCISMSDMLPADLISGKNLQVPSERVPAGIYVSINVDSRRRWKSAISVLLSDESVAWGDTVTLSSNASPALSMEIRASYELGRMLGGREVIGKLQMSWDELLDHGDHPFDLSFRAVRGVKPSITLKVAVVHAWDDQNDALFDPLIDCEIARDADAGHAQFASYMKSENVSDLNDAMEHFQLVLNQCPVGHPDHATALTNLAWVRLKGYIRNDVQDIDTATCLFRDALALRPQHHPDHPLSLYNLTQALAWRHSRKSTAADICEAAQLYHELLPLCQEGTYLHASDEGIHLQRVILDLCPLGHRLRPITLDKLARAVRARFDQHGSIDDLDTSIQLHREAVSLCPEGHADRDTYLNNLAHSLMSRFKHQGNTSDLDEAICLHDETLRHRNYSLDNLGGDRFKKRGDIEDTTRTISLYREILTLCPYGHQCRDTTLNNLALSLQHRYDVSQVSEDLNEAVVWYRKSLRLKRLGHPGRHVTLSNLSSALCSRFKQTQKNEDVEEAIALGQEPLAALSSLHPDRHLSYMCLQEAYLSRYQILHDPADLSLAMENFRLASKHPTQGFPERIIGAFNWTVAAEQHGHGSVLEAYSTFFELLDAHLATRSSATSRREAAAAFNGVRSLPVDAASCAIRNHNLRHAVELAEQGRGQQWSLASRLRTPIEDLESANPALAHNYLELSKRVSDAAQSSTTISDRAAADRAAIEYRRLTRQWEAAVAEIRDLPAFSRFLLPPSYSDLQAAARQGPVIIFIASQYSCSAIIVLPSGDPHHVPLPSVTLADLTILKDRIVRAIRHTSTLGPNVPRNDLIILLRTVWDEIMLPIVNVLEHVLKLKRRSRIWLCPTAVFTSIPLHAAHPFQTNPDGSREPCLEDLYICSYTPTLSALVRSRQMMKKRVTPSFVTIGQGQPGAGKGKALLAVDSELELVHKLVPATAKHTTISGDTATRAGALEALQQNTWVHLACHGKQDPKQPYNSHFVMKDEHLTLLDIMERDIPQAEFAFLSACHTAVGDEETPDEVIHLAAGLQFSGFKSVIGTLWQVDDSVAKHVVKAFYENMFQDLKDGGVMDCTKAAWALNRATHATKMKVPLEQKMGFVHIGV</sequence>
<dbReference type="Gene3D" id="1.25.40.10">
    <property type="entry name" value="Tetratricopeptide repeat domain"/>
    <property type="match status" value="2"/>
</dbReference>
<dbReference type="PANTHER" id="PTHR10098">
    <property type="entry name" value="RAPSYN-RELATED"/>
    <property type="match status" value="1"/>
</dbReference>
<dbReference type="GeneID" id="64704239"/>
<gene>
    <name evidence="4" type="ORF">F5147DRAFT_777399</name>
</gene>
<dbReference type="EMBL" id="JABBWM010000058">
    <property type="protein sequence ID" value="KAG2099275.1"/>
    <property type="molecule type" value="Genomic_DNA"/>
</dbReference>
<feature type="domain" description="DUF6533" evidence="3">
    <location>
        <begin position="6"/>
        <end position="50"/>
    </location>
</feature>
<dbReference type="InterPro" id="IPR011990">
    <property type="entry name" value="TPR-like_helical_dom_sf"/>
</dbReference>
<name>A0A9P7F132_9AGAM</name>
<evidence type="ECO:0000313" key="5">
    <source>
        <dbReference type="Proteomes" id="UP000823399"/>
    </source>
</evidence>
<feature type="transmembrane region" description="Helical" evidence="1">
    <location>
        <begin position="107"/>
        <end position="129"/>
    </location>
</feature>
<protein>
    <submittedName>
        <fullName evidence="4">CHAT domain-containing protein</fullName>
    </submittedName>
</protein>
<feature type="transmembrane region" description="Helical" evidence="1">
    <location>
        <begin position="73"/>
        <end position="95"/>
    </location>
</feature>
<feature type="transmembrane region" description="Helical" evidence="1">
    <location>
        <begin position="40"/>
        <end position="61"/>
    </location>
</feature>
<evidence type="ECO:0000313" key="4">
    <source>
        <dbReference type="EMBL" id="KAG2099275.1"/>
    </source>
</evidence>
<evidence type="ECO:0000256" key="1">
    <source>
        <dbReference type="SAM" id="Phobius"/>
    </source>
</evidence>
<keyword evidence="1" id="KW-1133">Transmembrane helix</keyword>
<dbReference type="Pfam" id="PF12770">
    <property type="entry name" value="CHAT"/>
    <property type="match status" value="1"/>
</dbReference>
<dbReference type="Pfam" id="PF20151">
    <property type="entry name" value="DUF6533"/>
    <property type="match status" value="1"/>
</dbReference>
<feature type="domain" description="CHAT" evidence="2">
    <location>
        <begin position="1058"/>
        <end position="1304"/>
    </location>
</feature>
<evidence type="ECO:0000259" key="3">
    <source>
        <dbReference type="Pfam" id="PF20151"/>
    </source>
</evidence>
<dbReference type="SUPFAM" id="SSF81901">
    <property type="entry name" value="HCP-like"/>
    <property type="match status" value="1"/>
</dbReference>
<proteinExistence type="predicted"/>
<feature type="transmembrane region" description="Helical" evidence="1">
    <location>
        <begin position="149"/>
        <end position="174"/>
    </location>
</feature>
<dbReference type="InterPro" id="IPR045340">
    <property type="entry name" value="DUF6533"/>
</dbReference>
<keyword evidence="1" id="KW-0812">Transmembrane</keyword>
<feature type="transmembrane region" description="Helical" evidence="1">
    <location>
        <begin position="195"/>
        <end position="214"/>
    </location>
</feature>
<organism evidence="4 5">
    <name type="scientific">Suillus discolor</name>
    <dbReference type="NCBI Taxonomy" id="1912936"/>
    <lineage>
        <taxon>Eukaryota</taxon>
        <taxon>Fungi</taxon>
        <taxon>Dikarya</taxon>
        <taxon>Basidiomycota</taxon>
        <taxon>Agaricomycotina</taxon>
        <taxon>Agaricomycetes</taxon>
        <taxon>Agaricomycetidae</taxon>
        <taxon>Boletales</taxon>
        <taxon>Suillineae</taxon>
        <taxon>Suillaceae</taxon>
        <taxon>Suillus</taxon>
    </lineage>
</organism>
<comment type="caution">
    <text evidence="4">The sequence shown here is derived from an EMBL/GenBank/DDBJ whole genome shotgun (WGS) entry which is preliminary data.</text>
</comment>
<dbReference type="RefSeq" id="XP_041289162.1">
    <property type="nucleotide sequence ID" value="XM_041441980.1"/>
</dbReference>
<keyword evidence="5" id="KW-1185">Reference proteome</keyword>
<dbReference type="OrthoDB" id="9991317at2759"/>
<dbReference type="InterPro" id="IPR024983">
    <property type="entry name" value="CHAT_dom"/>
</dbReference>